<reference evidence="1" key="1">
    <citation type="submission" date="2022-04" db="EMBL/GenBank/DDBJ databases">
        <title>Carnegiea gigantea Genome sequencing and assembly v2.</title>
        <authorList>
            <person name="Copetti D."/>
            <person name="Sanderson M.J."/>
            <person name="Burquez A."/>
            <person name="Wojciechowski M.F."/>
        </authorList>
    </citation>
    <scope>NUCLEOTIDE SEQUENCE</scope>
    <source>
        <strain evidence="1">SGP5-SGP5p</strain>
        <tissue evidence="1">Aerial part</tissue>
    </source>
</reference>
<sequence>MVINNAAELRLLSRETIRSRMLNLHELRWDIVEAWLLSIEERLRDTQVPRLVETVYNPRPRPEVTSRLRDAPLPSSDEEYILVPSSNIACCTCIIVFSSCSPSGEVPEGLAGPPVEGLHPQLASLPAFIHGRAVTVVPRKNQCREPKKIPYAMPLFEPGTPSSSSCEYSSTPSILSLEVEVLYPWEITIADYMTDFKRTAVEKQYLLPAGYTFVIPEANVNVNAPPTKCIAVYHAALNYGLRFPLHPVVEDKLAPVQVVPTSWHNICSFITTCELHDLTCTARAFSLVHIVQRAPKETGDLGWYCFNNRPGFMKAIEKKSKVKY</sequence>
<gene>
    <name evidence="1" type="ORF">Cgig2_032194</name>
</gene>
<dbReference type="EMBL" id="JAKOGI010000347">
    <property type="protein sequence ID" value="KAJ8436373.1"/>
    <property type="molecule type" value="Genomic_DNA"/>
</dbReference>
<dbReference type="AlphaFoldDB" id="A0A9Q1K412"/>
<name>A0A9Q1K412_9CARY</name>
<organism evidence="1 2">
    <name type="scientific">Carnegiea gigantea</name>
    <dbReference type="NCBI Taxonomy" id="171969"/>
    <lineage>
        <taxon>Eukaryota</taxon>
        <taxon>Viridiplantae</taxon>
        <taxon>Streptophyta</taxon>
        <taxon>Embryophyta</taxon>
        <taxon>Tracheophyta</taxon>
        <taxon>Spermatophyta</taxon>
        <taxon>Magnoliopsida</taxon>
        <taxon>eudicotyledons</taxon>
        <taxon>Gunneridae</taxon>
        <taxon>Pentapetalae</taxon>
        <taxon>Caryophyllales</taxon>
        <taxon>Cactineae</taxon>
        <taxon>Cactaceae</taxon>
        <taxon>Cactoideae</taxon>
        <taxon>Echinocereeae</taxon>
        <taxon>Carnegiea</taxon>
    </lineage>
</organism>
<dbReference type="OrthoDB" id="1750920at2759"/>
<dbReference type="Proteomes" id="UP001153076">
    <property type="component" value="Unassembled WGS sequence"/>
</dbReference>
<proteinExistence type="predicted"/>
<accession>A0A9Q1K412</accession>
<evidence type="ECO:0000313" key="1">
    <source>
        <dbReference type="EMBL" id="KAJ8436373.1"/>
    </source>
</evidence>
<evidence type="ECO:0000313" key="2">
    <source>
        <dbReference type="Proteomes" id="UP001153076"/>
    </source>
</evidence>
<comment type="caution">
    <text evidence="1">The sequence shown here is derived from an EMBL/GenBank/DDBJ whole genome shotgun (WGS) entry which is preliminary data.</text>
</comment>
<keyword evidence="2" id="KW-1185">Reference proteome</keyword>
<protein>
    <submittedName>
        <fullName evidence="1">Uncharacterized protein</fullName>
    </submittedName>
</protein>